<keyword evidence="3" id="KW-1185">Reference proteome</keyword>
<dbReference type="AlphaFoldDB" id="A0A0K1ER75"/>
<protein>
    <submittedName>
        <fullName evidence="2">Uncharacterized protein</fullName>
    </submittedName>
</protein>
<evidence type="ECO:0000256" key="1">
    <source>
        <dbReference type="SAM" id="MobiDB-lite"/>
    </source>
</evidence>
<reference evidence="2 3" key="1">
    <citation type="submission" date="2015-07" db="EMBL/GenBank/DDBJ databases">
        <title>Genome analysis of myxobacterium Chondromyces crocatus Cm c5 reveals a high potential for natural compound synthesis and the genetic basis for the loss of fruiting body formation.</title>
        <authorList>
            <person name="Zaburannyi N."/>
            <person name="Bunk B."/>
            <person name="Maier J."/>
            <person name="Overmann J."/>
            <person name="Mueller R."/>
        </authorList>
    </citation>
    <scope>NUCLEOTIDE SEQUENCE [LARGE SCALE GENOMIC DNA]</scope>
    <source>
        <strain evidence="2 3">Cm c5</strain>
    </source>
</reference>
<accession>A0A0K1ER75</accession>
<evidence type="ECO:0000313" key="2">
    <source>
        <dbReference type="EMBL" id="AKT43435.1"/>
    </source>
</evidence>
<dbReference type="Proteomes" id="UP000067626">
    <property type="component" value="Chromosome"/>
</dbReference>
<sequence length="50" mass="5333">MRGDPGDGNPSATRSGDRLLGCQPCREKNVGPLSTQFPYNVAKCRALAVK</sequence>
<name>A0A0K1ER75_CHOCO</name>
<dbReference type="KEGG" id="ccro:CMC5_076670"/>
<dbReference type="EMBL" id="CP012159">
    <property type="protein sequence ID" value="AKT43435.1"/>
    <property type="molecule type" value="Genomic_DNA"/>
</dbReference>
<evidence type="ECO:0000313" key="3">
    <source>
        <dbReference type="Proteomes" id="UP000067626"/>
    </source>
</evidence>
<gene>
    <name evidence="2" type="ORF">CMC5_076670</name>
</gene>
<dbReference type="STRING" id="52.CMC5_076670"/>
<organism evidence="2 3">
    <name type="scientific">Chondromyces crocatus</name>
    <dbReference type="NCBI Taxonomy" id="52"/>
    <lineage>
        <taxon>Bacteria</taxon>
        <taxon>Pseudomonadati</taxon>
        <taxon>Myxococcota</taxon>
        <taxon>Polyangia</taxon>
        <taxon>Polyangiales</taxon>
        <taxon>Polyangiaceae</taxon>
        <taxon>Chondromyces</taxon>
    </lineage>
</organism>
<proteinExistence type="predicted"/>
<feature type="region of interest" description="Disordered" evidence="1">
    <location>
        <begin position="1"/>
        <end position="21"/>
    </location>
</feature>